<dbReference type="PANTHER" id="PTHR28055">
    <property type="entry name" value="ALTERED INHERITANCE OF MITOCHONDRIA PROTEIN 41, MITOCHONDRIAL"/>
    <property type="match status" value="1"/>
</dbReference>
<proteinExistence type="predicted"/>
<dbReference type="AlphaFoldDB" id="G6XLF3"/>
<dbReference type="PATRIC" id="fig|1088869.3.peg.2195"/>
<dbReference type="STRING" id="1088869.GMO_22020"/>
<dbReference type="SUPFAM" id="SSF89095">
    <property type="entry name" value="GatB/YqeY motif"/>
    <property type="match status" value="1"/>
</dbReference>
<dbReference type="EMBL" id="AGQV01000010">
    <property type="protein sequence ID" value="EHH67208.1"/>
    <property type="molecule type" value="Genomic_DNA"/>
</dbReference>
<dbReference type="InterPro" id="IPR003789">
    <property type="entry name" value="Asn/Gln_tRNA_amidoTrase-B-like"/>
</dbReference>
<dbReference type="InterPro" id="IPR042184">
    <property type="entry name" value="YqeY/Aim41_N"/>
</dbReference>
<dbReference type="eggNOG" id="COG1610">
    <property type="taxonomic scope" value="Bacteria"/>
</dbReference>
<gene>
    <name evidence="1" type="ORF">GMO_22020</name>
</gene>
<organism evidence="1 2">
    <name type="scientific">Gluconobacter morbifer G707</name>
    <dbReference type="NCBI Taxonomy" id="1088869"/>
    <lineage>
        <taxon>Bacteria</taxon>
        <taxon>Pseudomonadati</taxon>
        <taxon>Pseudomonadota</taxon>
        <taxon>Alphaproteobacteria</taxon>
        <taxon>Acetobacterales</taxon>
        <taxon>Acetobacteraceae</taxon>
        <taxon>Gluconobacter</taxon>
    </lineage>
</organism>
<evidence type="ECO:0000313" key="2">
    <source>
        <dbReference type="Proteomes" id="UP000004949"/>
    </source>
</evidence>
<dbReference type="PANTHER" id="PTHR28055:SF1">
    <property type="entry name" value="ALTERED INHERITANCE OF MITOCHONDRIA PROTEIN 41, MITOCHONDRIAL"/>
    <property type="match status" value="1"/>
</dbReference>
<dbReference type="InterPro" id="IPR019004">
    <property type="entry name" value="YqeY/Aim41"/>
</dbReference>
<name>G6XLF3_9PROT</name>
<dbReference type="Pfam" id="PF09424">
    <property type="entry name" value="YqeY"/>
    <property type="match status" value="1"/>
</dbReference>
<dbReference type="RefSeq" id="WP_008852348.1">
    <property type="nucleotide sequence ID" value="NZ_AGQV01000010.1"/>
</dbReference>
<dbReference type="OrthoDB" id="9788127at2"/>
<dbReference type="InterPro" id="IPR023168">
    <property type="entry name" value="GatB_Yqey_C_2"/>
</dbReference>
<accession>G6XLF3</accession>
<keyword evidence="2" id="KW-1185">Reference proteome</keyword>
<dbReference type="GO" id="GO:0016884">
    <property type="term" value="F:carbon-nitrogen ligase activity, with glutamine as amido-N-donor"/>
    <property type="evidence" value="ECO:0007669"/>
    <property type="project" value="InterPro"/>
</dbReference>
<dbReference type="Gene3D" id="1.10.1510.10">
    <property type="entry name" value="Uncharacterised protein YqeY/AIM41 PF09424, N-terminal domain"/>
    <property type="match status" value="1"/>
</dbReference>
<evidence type="ECO:0008006" key="3">
    <source>
        <dbReference type="Google" id="ProtNLM"/>
    </source>
</evidence>
<dbReference type="Gene3D" id="1.10.10.410">
    <property type="match status" value="1"/>
</dbReference>
<reference evidence="1 2" key="1">
    <citation type="submission" date="2011-10" db="EMBL/GenBank/DDBJ databases">
        <title>Genome sequence of Gluconobacter morbifer G707, isolated from Drosophila gut.</title>
        <authorList>
            <person name="Lee W.-J."/>
            <person name="Kim E.-K."/>
        </authorList>
    </citation>
    <scope>NUCLEOTIDE SEQUENCE [LARGE SCALE GENOMIC DNA]</scope>
    <source>
        <strain evidence="1 2">G707</strain>
    </source>
</reference>
<sequence length="151" mass="16008">MSLRKQIMDDLKAAMKAGQSDKVSQIRGITAKIKDLDVAARASGAEVADPDIISALRSMIKSRTESAKMYRDGGRPELAENEEGEIATIQSYLPPELSEGTLKAAIEEAVKATGAASMKDMGKVMGVLKERFGADLDPAKASGLVKARLSA</sequence>
<evidence type="ECO:0000313" key="1">
    <source>
        <dbReference type="EMBL" id="EHH67208.1"/>
    </source>
</evidence>
<dbReference type="Proteomes" id="UP000004949">
    <property type="component" value="Unassembled WGS sequence"/>
</dbReference>
<comment type="caution">
    <text evidence="1">The sequence shown here is derived from an EMBL/GenBank/DDBJ whole genome shotgun (WGS) entry which is preliminary data.</text>
</comment>
<protein>
    <recommendedName>
        <fullName evidence="3">Aspartyl-tRNA amidotransferase</fullName>
    </recommendedName>
</protein>